<dbReference type="EMBL" id="LACB01000652">
    <property type="protein sequence ID" value="KAJ9481936.1"/>
    <property type="molecule type" value="Genomic_DNA"/>
</dbReference>
<feature type="transmembrane region" description="Helical" evidence="1">
    <location>
        <begin position="53"/>
        <end position="69"/>
    </location>
</feature>
<keyword evidence="4" id="KW-1185">Reference proteome</keyword>
<protein>
    <recommendedName>
        <fullName evidence="2">Rhodopsin domain-containing protein</fullName>
    </recommendedName>
</protein>
<name>A0AAI9T6Y5_PENTH</name>
<comment type="caution">
    <text evidence="3">The sequence shown here is derived from an EMBL/GenBank/DDBJ whole genome shotgun (WGS) entry which is preliminary data.</text>
</comment>
<sequence>MLERTICYAQSLERYSDFRKQFTLQTHTLFVGPYPEQAEHLLGQVGSWMIQKFWASSMAFVKIWIVVFIKRLFGAIRAYAVISYCLAGFIATWALAALLVNIFQCTPVQYYYDKTWKDTA</sequence>
<dbReference type="Proteomes" id="UP001227192">
    <property type="component" value="Unassembled WGS sequence"/>
</dbReference>
<evidence type="ECO:0000313" key="3">
    <source>
        <dbReference type="EMBL" id="KAJ9481936.1"/>
    </source>
</evidence>
<organism evidence="3 4">
    <name type="scientific">Penicillium thymicola</name>
    <dbReference type="NCBI Taxonomy" id="293382"/>
    <lineage>
        <taxon>Eukaryota</taxon>
        <taxon>Fungi</taxon>
        <taxon>Dikarya</taxon>
        <taxon>Ascomycota</taxon>
        <taxon>Pezizomycotina</taxon>
        <taxon>Eurotiomycetes</taxon>
        <taxon>Eurotiomycetidae</taxon>
        <taxon>Eurotiales</taxon>
        <taxon>Aspergillaceae</taxon>
        <taxon>Penicillium</taxon>
    </lineage>
</organism>
<dbReference type="InterPro" id="IPR049326">
    <property type="entry name" value="Rhodopsin_dom_fungi"/>
</dbReference>
<evidence type="ECO:0000256" key="1">
    <source>
        <dbReference type="SAM" id="Phobius"/>
    </source>
</evidence>
<keyword evidence="1" id="KW-0812">Transmembrane</keyword>
<evidence type="ECO:0000259" key="2">
    <source>
        <dbReference type="Pfam" id="PF20684"/>
    </source>
</evidence>
<evidence type="ECO:0000313" key="4">
    <source>
        <dbReference type="Proteomes" id="UP001227192"/>
    </source>
</evidence>
<feature type="domain" description="Rhodopsin" evidence="2">
    <location>
        <begin position="38"/>
        <end position="118"/>
    </location>
</feature>
<gene>
    <name evidence="3" type="ORF">VN97_g11519</name>
</gene>
<dbReference type="Pfam" id="PF20684">
    <property type="entry name" value="Fung_rhodopsin"/>
    <property type="match status" value="1"/>
</dbReference>
<proteinExistence type="predicted"/>
<reference evidence="3" key="2">
    <citation type="journal article" date="2016" name="Fungal Biol.">
        <title>Ochratoxin A production by Penicillium thymicola.</title>
        <authorList>
            <person name="Nguyen H.D.T."/>
            <person name="McMullin D.R."/>
            <person name="Ponomareva E."/>
            <person name="Riley R."/>
            <person name="Pomraning K.R."/>
            <person name="Baker S.E."/>
            <person name="Seifert K.A."/>
        </authorList>
    </citation>
    <scope>NUCLEOTIDE SEQUENCE</scope>
    <source>
        <strain evidence="3">DAOM 180753</strain>
    </source>
</reference>
<keyword evidence="1" id="KW-1133">Transmembrane helix</keyword>
<keyword evidence="1" id="KW-0472">Membrane</keyword>
<accession>A0AAI9T6Y5</accession>
<dbReference type="AlphaFoldDB" id="A0AAI9T6Y5"/>
<feature type="transmembrane region" description="Helical" evidence="1">
    <location>
        <begin position="81"/>
        <end position="103"/>
    </location>
</feature>
<reference evidence="3" key="1">
    <citation type="submission" date="2015-06" db="EMBL/GenBank/DDBJ databases">
        <authorList>
            <person name="Nguyen H."/>
        </authorList>
    </citation>
    <scope>NUCLEOTIDE SEQUENCE</scope>
    <source>
        <strain evidence="3">DAOM 180753</strain>
    </source>
</reference>